<organism evidence="2 3">
    <name type="scientific">Dryococelus australis</name>
    <dbReference type="NCBI Taxonomy" id="614101"/>
    <lineage>
        <taxon>Eukaryota</taxon>
        <taxon>Metazoa</taxon>
        <taxon>Ecdysozoa</taxon>
        <taxon>Arthropoda</taxon>
        <taxon>Hexapoda</taxon>
        <taxon>Insecta</taxon>
        <taxon>Pterygota</taxon>
        <taxon>Neoptera</taxon>
        <taxon>Polyneoptera</taxon>
        <taxon>Phasmatodea</taxon>
        <taxon>Verophasmatodea</taxon>
        <taxon>Anareolatae</taxon>
        <taxon>Phasmatidae</taxon>
        <taxon>Eurycanthinae</taxon>
        <taxon>Dryococelus</taxon>
    </lineage>
</organism>
<feature type="region of interest" description="Disordered" evidence="1">
    <location>
        <begin position="334"/>
        <end position="399"/>
    </location>
</feature>
<evidence type="ECO:0000313" key="3">
    <source>
        <dbReference type="Proteomes" id="UP001159363"/>
    </source>
</evidence>
<gene>
    <name evidence="2" type="ORF">PR048_003019</name>
</gene>
<dbReference type="EMBL" id="JARBHB010000001">
    <property type="protein sequence ID" value="KAJ8897669.1"/>
    <property type="molecule type" value="Genomic_DNA"/>
</dbReference>
<proteinExistence type="predicted"/>
<accession>A0ABQ9INA4</accession>
<keyword evidence="3" id="KW-1185">Reference proteome</keyword>
<dbReference type="Proteomes" id="UP001159363">
    <property type="component" value="Chromosome 1"/>
</dbReference>
<reference evidence="2 3" key="1">
    <citation type="submission" date="2023-02" db="EMBL/GenBank/DDBJ databases">
        <title>LHISI_Scaffold_Assembly.</title>
        <authorList>
            <person name="Stuart O.P."/>
            <person name="Cleave R."/>
            <person name="Magrath M.J.L."/>
            <person name="Mikheyev A.S."/>
        </authorList>
    </citation>
    <scope>NUCLEOTIDE SEQUENCE [LARGE SCALE GENOMIC DNA]</scope>
    <source>
        <strain evidence="2">Daus_M_001</strain>
        <tissue evidence="2">Leg muscle</tissue>
    </source>
</reference>
<feature type="compositionally biased region" description="Basic and acidic residues" evidence="1">
    <location>
        <begin position="167"/>
        <end position="179"/>
    </location>
</feature>
<comment type="caution">
    <text evidence="2">The sequence shown here is derived from an EMBL/GenBank/DDBJ whole genome shotgun (WGS) entry which is preliminary data.</text>
</comment>
<evidence type="ECO:0000256" key="1">
    <source>
        <dbReference type="SAM" id="MobiDB-lite"/>
    </source>
</evidence>
<feature type="region of interest" description="Disordered" evidence="1">
    <location>
        <begin position="143"/>
        <end position="180"/>
    </location>
</feature>
<evidence type="ECO:0000313" key="2">
    <source>
        <dbReference type="EMBL" id="KAJ8897669.1"/>
    </source>
</evidence>
<name>A0ABQ9INA4_9NEOP</name>
<feature type="region of interest" description="Disordered" evidence="1">
    <location>
        <begin position="409"/>
        <end position="428"/>
    </location>
</feature>
<protein>
    <submittedName>
        <fullName evidence="2">Uncharacterized protein</fullName>
    </submittedName>
</protein>
<sequence length="428" mass="47560">MRRWTLARNTYARTRGLHVHPLRCYSCDLQMSPRTRDVRVEDFQKLSLIPAEGRSLERTAVPRCVAHLEATASSRLPCTRSFCPHEVGLARVAPSQSPFHIVALACVFVSPVLLPRFLTLNAQVHRTLNLEILRADEGVSEVGMGQRGNARAGETGDPRENTPTSDIVRHDSHMQKSRSEPVGNRTRFALTIAVFVDGTRGVLHVWHVPAVIMRNRATHHRNYLATRCWILAGERAAVAERLACSPPTKVVLVKSPAASLPNFHTWESCRTMSLIGGFSRLYHLCNSGSRAEGLQRKVTTTEGLIEVPTHANSGCGQFSVALLGRASVGGCKVSRARAQITSRHGTSRRSQREEQDVTTSERCSRPPTGSYRLLRGVTRSQRSLTRRRSPPPRNAYSERVVACRLSDEALRSHASSRPTNHGERDWPS</sequence>